<dbReference type="SMART" id="SM00448">
    <property type="entry name" value="REC"/>
    <property type="match status" value="1"/>
</dbReference>
<evidence type="ECO:0000259" key="2">
    <source>
        <dbReference type="PROSITE" id="PS50110"/>
    </source>
</evidence>
<dbReference type="Gene3D" id="3.40.50.2300">
    <property type="match status" value="1"/>
</dbReference>
<dbReference type="InterPro" id="IPR011006">
    <property type="entry name" value="CheY-like_superfamily"/>
</dbReference>
<evidence type="ECO:0000256" key="1">
    <source>
        <dbReference type="PROSITE-ProRule" id="PRU00169"/>
    </source>
</evidence>
<organism evidence="3 4">
    <name type="scientific">Agrobacterium tumefaciens str. Kerr 14</name>
    <dbReference type="NCBI Taxonomy" id="1183424"/>
    <lineage>
        <taxon>Bacteria</taxon>
        <taxon>Pseudomonadati</taxon>
        <taxon>Pseudomonadota</taxon>
        <taxon>Alphaproteobacteria</taxon>
        <taxon>Hyphomicrobiales</taxon>
        <taxon>Rhizobiaceae</taxon>
        <taxon>Rhizobium/Agrobacterium group</taxon>
        <taxon>Agrobacterium</taxon>
        <taxon>Agrobacterium tumefaciens complex</taxon>
    </lineage>
</organism>
<evidence type="ECO:0000313" key="3">
    <source>
        <dbReference type="EMBL" id="CUX10272.1"/>
    </source>
</evidence>
<dbReference type="AlphaFoldDB" id="A0A1S7NQH3"/>
<dbReference type="EMBL" id="FBWC01000004">
    <property type="protein sequence ID" value="CUX10272.1"/>
    <property type="molecule type" value="Genomic_DNA"/>
</dbReference>
<protein>
    <submittedName>
        <fullName evidence="3">Two component response regulator</fullName>
    </submittedName>
</protein>
<dbReference type="GeneID" id="97364731"/>
<dbReference type="GO" id="GO:0000160">
    <property type="term" value="P:phosphorelay signal transduction system"/>
    <property type="evidence" value="ECO:0007669"/>
    <property type="project" value="InterPro"/>
</dbReference>
<dbReference type="Proteomes" id="UP000191897">
    <property type="component" value="Unassembled WGS sequence"/>
</dbReference>
<reference evidence="3 4" key="1">
    <citation type="submission" date="2016-01" db="EMBL/GenBank/DDBJ databases">
        <authorList>
            <person name="Oliw E.H."/>
        </authorList>
    </citation>
    <scope>NUCLEOTIDE SEQUENCE [LARGE SCALE GENOMIC DNA]</scope>
    <source>
        <strain evidence="3 4">Kerr 14</strain>
    </source>
</reference>
<feature type="modified residue" description="4-aspartylphosphate" evidence="1">
    <location>
        <position position="76"/>
    </location>
</feature>
<dbReference type="RefSeq" id="WP_223566956.1">
    <property type="nucleotide sequence ID" value="NZ_LT009730.1"/>
</dbReference>
<name>A0A1S7NQH3_AGRTU</name>
<gene>
    <name evidence="3" type="ORF">AGR4C_Cc120099</name>
</gene>
<proteinExistence type="predicted"/>
<dbReference type="InterPro" id="IPR001789">
    <property type="entry name" value="Sig_transdc_resp-reg_receiver"/>
</dbReference>
<feature type="domain" description="Response regulatory" evidence="2">
    <location>
        <begin position="26"/>
        <end position="137"/>
    </location>
</feature>
<dbReference type="PROSITE" id="PS50110">
    <property type="entry name" value="RESPONSE_REGULATORY"/>
    <property type="match status" value="1"/>
</dbReference>
<dbReference type="Pfam" id="PF00072">
    <property type="entry name" value="Response_reg"/>
    <property type="match status" value="1"/>
</dbReference>
<evidence type="ECO:0000313" key="4">
    <source>
        <dbReference type="Proteomes" id="UP000191897"/>
    </source>
</evidence>
<keyword evidence="1" id="KW-0597">Phosphoprotein</keyword>
<dbReference type="SUPFAM" id="SSF52172">
    <property type="entry name" value="CheY-like"/>
    <property type="match status" value="1"/>
</dbReference>
<sequence>MLIGSARLSRTDENAITMSYNFQGKQILVLEDDALLAMDMEDFLSDLGVNVVGPVSHIGAALEKINATDLDGAVIDLNLRGELSFPVIEELKAANIPFVICSGYAEIPGVRAQLDGLTVVSKPCDFDNLSHVLANEFSLTN</sequence>
<accession>A0A1S7NQH3</accession>